<dbReference type="Pfam" id="PF21835">
    <property type="entry name" value="YIEGIA_cap"/>
    <property type="match status" value="1"/>
</dbReference>
<evidence type="ECO:0000313" key="1">
    <source>
        <dbReference type="EMBL" id="RQD73215.1"/>
    </source>
</evidence>
<dbReference type="AlphaFoldDB" id="A0A424Y9T2"/>
<accession>A0A424Y9T2</accession>
<gene>
    <name evidence="1" type="ORF">D5R97_09755</name>
</gene>
<evidence type="ECO:0000313" key="2">
    <source>
        <dbReference type="Proteomes" id="UP000285138"/>
    </source>
</evidence>
<dbReference type="InterPro" id="IPR054055">
    <property type="entry name" value="YpzH"/>
</dbReference>
<organism evidence="1 2">
    <name type="scientific">Candidatus Syntrophonatronum acetioxidans</name>
    <dbReference type="NCBI Taxonomy" id="1795816"/>
    <lineage>
        <taxon>Bacteria</taxon>
        <taxon>Bacillati</taxon>
        <taxon>Bacillota</taxon>
        <taxon>Clostridia</taxon>
        <taxon>Eubacteriales</taxon>
        <taxon>Syntrophomonadaceae</taxon>
        <taxon>Candidatus Syntrophonatronum</taxon>
    </lineage>
</organism>
<proteinExistence type="predicted"/>
<dbReference type="Proteomes" id="UP000285138">
    <property type="component" value="Unassembled WGS sequence"/>
</dbReference>
<dbReference type="EMBL" id="QZAA01000271">
    <property type="protein sequence ID" value="RQD73215.1"/>
    <property type="molecule type" value="Genomic_DNA"/>
</dbReference>
<name>A0A424Y9T2_9FIRM</name>
<sequence>MDVTISKFILAAVTTKTGLVEGNFPIFVAESQEEQERMARTLGRVLEGVVHDMENGVFILVKH</sequence>
<reference evidence="1 2" key="1">
    <citation type="submission" date="2018-08" db="EMBL/GenBank/DDBJ databases">
        <title>The metabolism and importance of syntrophic acetate oxidation coupled to methane or sulfide production in haloalkaline environments.</title>
        <authorList>
            <person name="Timmers P.H.A."/>
            <person name="Vavourakis C.D."/>
            <person name="Sorokin D.Y."/>
            <person name="Sinninghe Damste J.S."/>
            <person name="Muyzer G."/>
            <person name="Stams A.J.M."/>
            <person name="Plugge C.M."/>
        </authorList>
    </citation>
    <scope>NUCLEOTIDE SEQUENCE [LARGE SCALE GENOMIC DNA]</scope>
    <source>
        <strain evidence="1">MSAO_Bac1</strain>
    </source>
</reference>
<comment type="caution">
    <text evidence="1">The sequence shown here is derived from an EMBL/GenBank/DDBJ whole genome shotgun (WGS) entry which is preliminary data.</text>
</comment>
<protein>
    <submittedName>
        <fullName evidence="1">Uncharacterized protein</fullName>
    </submittedName>
</protein>